<dbReference type="SUPFAM" id="SSF48264">
    <property type="entry name" value="Cytochrome P450"/>
    <property type="match status" value="1"/>
</dbReference>
<comment type="similarity">
    <text evidence="2 11">Belongs to the cytochrome P450 family.</text>
</comment>
<dbReference type="FunFam" id="1.10.630.10:FF:000126">
    <property type="entry name" value="Predicted protein"/>
    <property type="match status" value="1"/>
</dbReference>
<proteinExistence type="inferred from homology"/>
<evidence type="ECO:0000256" key="6">
    <source>
        <dbReference type="ARBA" id="ARBA00022989"/>
    </source>
</evidence>
<name>M7ZSR5_TRIUA</name>
<keyword evidence="6" id="KW-1133">Transmembrane helix</keyword>
<evidence type="ECO:0000256" key="8">
    <source>
        <dbReference type="ARBA" id="ARBA00023004"/>
    </source>
</evidence>
<gene>
    <name evidence="12" type="ORF">TRIUR3_25236</name>
</gene>
<evidence type="ECO:0000313" key="12">
    <source>
        <dbReference type="EMBL" id="EMS55415.1"/>
    </source>
</evidence>
<evidence type="ECO:0000256" key="1">
    <source>
        <dbReference type="ARBA" id="ARBA00001971"/>
    </source>
</evidence>
<evidence type="ECO:0000256" key="10">
    <source>
        <dbReference type="PIRSR" id="PIRSR602401-1"/>
    </source>
</evidence>
<accession>M7ZSR5</accession>
<dbReference type="Gene3D" id="1.10.630.10">
    <property type="entry name" value="Cytochrome P450"/>
    <property type="match status" value="2"/>
</dbReference>
<evidence type="ECO:0000256" key="11">
    <source>
        <dbReference type="RuleBase" id="RU000461"/>
    </source>
</evidence>
<dbReference type="PANTHER" id="PTHR47950:SF48">
    <property type="entry name" value="CYTOCHROME P450 FAMILY PROTEIN, EXPRESSED"/>
    <property type="match status" value="1"/>
</dbReference>
<dbReference type="InterPro" id="IPR001128">
    <property type="entry name" value="Cyt_P450"/>
</dbReference>
<keyword evidence="7 11" id="KW-0560">Oxidoreductase</keyword>
<dbReference type="PANTHER" id="PTHR47950">
    <property type="entry name" value="CYTOCHROME P450, FAMILY 76, SUBFAMILY C, POLYPEPTIDE 5-RELATED"/>
    <property type="match status" value="1"/>
</dbReference>
<dbReference type="PRINTS" id="PR00385">
    <property type="entry name" value="P450"/>
</dbReference>
<dbReference type="EMBL" id="KD170704">
    <property type="protein sequence ID" value="EMS55415.1"/>
    <property type="molecule type" value="Genomic_DNA"/>
</dbReference>
<dbReference type="Pfam" id="PF00067">
    <property type="entry name" value="p450"/>
    <property type="match status" value="2"/>
</dbReference>
<dbReference type="InterPro" id="IPR002401">
    <property type="entry name" value="Cyt_P450_E_grp-I"/>
</dbReference>
<dbReference type="InterPro" id="IPR017972">
    <property type="entry name" value="Cyt_P450_CS"/>
</dbReference>
<feature type="binding site" description="axial binding residue" evidence="10">
    <location>
        <position position="503"/>
    </location>
    <ligand>
        <name>heme</name>
        <dbReference type="ChEBI" id="CHEBI:30413"/>
    </ligand>
    <ligandPart>
        <name>Fe</name>
        <dbReference type="ChEBI" id="CHEBI:18248"/>
    </ligandPart>
</feature>
<sequence>MDAAAAMGEGTPEGATRRELGVAGSGGIGRSDMEAQWEVGPLPRHGWASGLAATRLEVTAVDGASEGGKADAESGEIWGRDRGERDVHTRQQAQDVAPSPRLITEQDRAEHTRRQRRLLIVEEDERGMADKSSRLPPGPTPIPLLGNIFDIQGDLHQALTRLAGVHGPIISIKLGATTAVVASSAACARDVLQKYDHLLAARSVADAARALGNHEHSIIWLPSSSPLWKRLRAVCTNHLFSAHALDAARAVREEKVRGLVGCIRGHAGETVEVGRVVLSGLFNIVSSVLFSEEVGDLSSDRAQGLETLTNDLLMELIKPNMSDLFPVLSVLDLQGRRRRTVEHLRRFFDFFDPIIERRMKAGGTETNALTVEWTMAELLRHPAVMSKVRAELQGVVGAKQYPDESDISRLPYLQAVLMESMRLHPPSPLLIPHQAMVEGAEVGGFVVPKGAMVIVNLWAVMRDPATWTHPEEFMPERFVGADMDFRGKDRFEFMPFGAGRRACPGMPMATRVVTLILASLLHRFEWRLPEGMQPCDVDVRDRGGLSAVCGGVRPSSPCGSAAGLVPSSAGGI</sequence>
<keyword evidence="9 11" id="KW-0503">Monooxygenase</keyword>
<keyword evidence="6" id="KW-0472">Membrane</keyword>
<dbReference type="GO" id="GO:0004497">
    <property type="term" value="F:monooxygenase activity"/>
    <property type="evidence" value="ECO:0007669"/>
    <property type="project" value="UniProtKB-KW"/>
</dbReference>
<dbReference type="eggNOG" id="KOG0156">
    <property type="taxonomic scope" value="Eukaryota"/>
</dbReference>
<dbReference type="PRINTS" id="PR00463">
    <property type="entry name" value="EP450I"/>
</dbReference>
<evidence type="ECO:0000256" key="3">
    <source>
        <dbReference type="ARBA" id="ARBA00022617"/>
    </source>
</evidence>
<dbReference type="GO" id="GO:0005506">
    <property type="term" value="F:iron ion binding"/>
    <property type="evidence" value="ECO:0007669"/>
    <property type="project" value="InterPro"/>
</dbReference>
<reference evidence="12" key="1">
    <citation type="journal article" date="2013" name="Nature">
        <title>Draft genome of the wheat A-genome progenitor Triticum urartu.</title>
        <authorList>
            <person name="Ling H.Q."/>
            <person name="Zhao S."/>
            <person name="Liu D."/>
            <person name="Wang J."/>
            <person name="Sun H."/>
            <person name="Zhang C."/>
            <person name="Fan H."/>
            <person name="Li D."/>
            <person name="Dong L."/>
            <person name="Tao Y."/>
            <person name="Gao C."/>
            <person name="Wu H."/>
            <person name="Li Y."/>
            <person name="Cui Y."/>
            <person name="Guo X."/>
            <person name="Zheng S."/>
            <person name="Wang B."/>
            <person name="Yu K."/>
            <person name="Liang Q."/>
            <person name="Yang W."/>
            <person name="Lou X."/>
            <person name="Chen J."/>
            <person name="Feng M."/>
            <person name="Jian J."/>
            <person name="Zhang X."/>
            <person name="Luo G."/>
            <person name="Jiang Y."/>
            <person name="Liu J."/>
            <person name="Wang Z."/>
            <person name="Sha Y."/>
            <person name="Zhang B."/>
            <person name="Wu H."/>
            <person name="Tang D."/>
            <person name="Shen Q."/>
            <person name="Xue P."/>
            <person name="Zou S."/>
            <person name="Wang X."/>
            <person name="Liu X."/>
            <person name="Wang F."/>
            <person name="Yang Y."/>
            <person name="An X."/>
            <person name="Dong Z."/>
            <person name="Zhang K."/>
            <person name="Zhang X."/>
            <person name="Luo M.C."/>
            <person name="Dvorak J."/>
            <person name="Tong Y."/>
            <person name="Wang J."/>
            <person name="Yang H."/>
            <person name="Li Z."/>
            <person name="Wang D."/>
            <person name="Zhang A."/>
            <person name="Wang J."/>
        </authorList>
    </citation>
    <scope>NUCLEOTIDE SEQUENCE</scope>
</reference>
<evidence type="ECO:0000256" key="9">
    <source>
        <dbReference type="ARBA" id="ARBA00023033"/>
    </source>
</evidence>
<dbReference type="GO" id="GO:0020037">
    <property type="term" value="F:heme binding"/>
    <property type="evidence" value="ECO:0007669"/>
    <property type="project" value="InterPro"/>
</dbReference>
<comment type="cofactor">
    <cofactor evidence="1 10">
        <name>heme</name>
        <dbReference type="ChEBI" id="CHEBI:30413"/>
    </cofactor>
</comment>
<dbReference type="STRING" id="4572.M7ZSR5"/>
<dbReference type="OMA" id="MEAQWEV"/>
<keyword evidence="8 10" id="KW-0408">Iron</keyword>
<evidence type="ECO:0000256" key="7">
    <source>
        <dbReference type="ARBA" id="ARBA00023002"/>
    </source>
</evidence>
<dbReference type="GO" id="GO:0016705">
    <property type="term" value="F:oxidoreductase activity, acting on paired donors, with incorporation or reduction of molecular oxygen"/>
    <property type="evidence" value="ECO:0007669"/>
    <property type="project" value="InterPro"/>
</dbReference>
<evidence type="ECO:0000256" key="5">
    <source>
        <dbReference type="ARBA" id="ARBA00022723"/>
    </source>
</evidence>
<keyword evidence="4" id="KW-0812">Transmembrane</keyword>
<dbReference type="PROSITE" id="PS00086">
    <property type="entry name" value="CYTOCHROME_P450"/>
    <property type="match status" value="1"/>
</dbReference>
<dbReference type="InterPro" id="IPR036396">
    <property type="entry name" value="Cyt_P450_sf"/>
</dbReference>
<dbReference type="AlphaFoldDB" id="M7ZSR5"/>
<keyword evidence="3 10" id="KW-0349">Heme</keyword>
<evidence type="ECO:0000256" key="4">
    <source>
        <dbReference type="ARBA" id="ARBA00022692"/>
    </source>
</evidence>
<protein>
    <submittedName>
        <fullName evidence="12">Cytochrome P450 76C1</fullName>
    </submittedName>
</protein>
<keyword evidence="5 10" id="KW-0479">Metal-binding</keyword>
<organism evidence="12">
    <name type="scientific">Triticum urartu</name>
    <name type="common">Red wild einkorn</name>
    <name type="synonym">Crithodium urartu</name>
    <dbReference type="NCBI Taxonomy" id="4572"/>
    <lineage>
        <taxon>Eukaryota</taxon>
        <taxon>Viridiplantae</taxon>
        <taxon>Streptophyta</taxon>
        <taxon>Embryophyta</taxon>
        <taxon>Tracheophyta</taxon>
        <taxon>Spermatophyta</taxon>
        <taxon>Magnoliopsida</taxon>
        <taxon>Liliopsida</taxon>
        <taxon>Poales</taxon>
        <taxon>Poaceae</taxon>
        <taxon>BOP clade</taxon>
        <taxon>Pooideae</taxon>
        <taxon>Triticodae</taxon>
        <taxon>Triticeae</taxon>
        <taxon>Triticinae</taxon>
        <taxon>Triticum</taxon>
    </lineage>
</organism>
<evidence type="ECO:0000256" key="2">
    <source>
        <dbReference type="ARBA" id="ARBA00010617"/>
    </source>
</evidence>